<proteinExistence type="predicted"/>
<dbReference type="GO" id="GO:0005615">
    <property type="term" value="C:extracellular space"/>
    <property type="evidence" value="ECO:0007669"/>
    <property type="project" value="TreeGrafter"/>
</dbReference>
<evidence type="ECO:0000256" key="2">
    <source>
        <dbReference type="ARBA" id="ARBA00004251"/>
    </source>
</evidence>
<dbReference type="Ensembl" id="ENSELUT00000010102.3">
    <property type="protein sequence ID" value="ENSELUP00000029748.2"/>
    <property type="gene ID" value="ENSELUG00000006753.3"/>
</dbReference>
<dbReference type="PROSITE" id="PS00022">
    <property type="entry name" value="EGF_1"/>
    <property type="match status" value="1"/>
</dbReference>
<evidence type="ECO:0000256" key="7">
    <source>
        <dbReference type="ARBA" id="ARBA00022692"/>
    </source>
</evidence>
<dbReference type="InterPro" id="IPR000742">
    <property type="entry name" value="EGF"/>
</dbReference>
<keyword evidence="5 14" id="KW-0245">EGF-like domain</keyword>
<organism evidence="19 20">
    <name type="scientific">Esox lucius</name>
    <name type="common">Northern pike</name>
    <dbReference type="NCBI Taxonomy" id="8010"/>
    <lineage>
        <taxon>Eukaryota</taxon>
        <taxon>Metazoa</taxon>
        <taxon>Chordata</taxon>
        <taxon>Craniata</taxon>
        <taxon>Vertebrata</taxon>
        <taxon>Euteleostomi</taxon>
        <taxon>Actinopterygii</taxon>
        <taxon>Neopterygii</taxon>
        <taxon>Teleostei</taxon>
        <taxon>Protacanthopterygii</taxon>
        <taxon>Esociformes</taxon>
        <taxon>Esocidae</taxon>
        <taxon>Esox</taxon>
    </lineage>
</organism>
<evidence type="ECO:0000256" key="5">
    <source>
        <dbReference type="ARBA" id="ARBA00022536"/>
    </source>
</evidence>
<reference evidence="19" key="2">
    <citation type="submission" date="2020-02" db="EMBL/GenBank/DDBJ databases">
        <title>Esox lucius (northern pike) genome, fEsoLuc1, primary haplotype.</title>
        <authorList>
            <person name="Myers G."/>
            <person name="Karagic N."/>
            <person name="Meyer A."/>
            <person name="Pippel M."/>
            <person name="Reichard M."/>
            <person name="Winkler S."/>
            <person name="Tracey A."/>
            <person name="Sims Y."/>
            <person name="Howe K."/>
            <person name="Rhie A."/>
            <person name="Formenti G."/>
            <person name="Durbin R."/>
            <person name="Fedrigo O."/>
            <person name="Jarvis E.D."/>
        </authorList>
    </citation>
    <scope>NUCLEOTIDE SEQUENCE [LARGE SCALE GENOMIC DNA]</scope>
</reference>
<dbReference type="RefSeq" id="XP_010895929.1">
    <property type="nucleotide sequence ID" value="XM_010897627.4"/>
</dbReference>
<feature type="region of interest" description="Disordered" evidence="15">
    <location>
        <begin position="110"/>
        <end position="130"/>
    </location>
</feature>
<sequence length="237" mass="26706">MRFLQVAFMLVHALVVSRLVIGAAVDRFESERPRQHTAIIQLLDVLSDRRMESTNDVEGPVLADDEEDENNLDYSYEDEDEEEASSDYEIELPQVAFSRKPKDPSAILEAEMSEGKRMKGKGKKKSKGRGLKRNPCLKKYKDFCFHGTCHYLAEFKAPSCICHPSYSGERCHVYTQASEGRDMGGYNRTTALAVVAVVLSSLCLTIIGLLLALRYHKRGAYDVENEEKVKLDSAPNH</sequence>
<feature type="signal peptide" evidence="17">
    <location>
        <begin position="1"/>
        <end position="22"/>
    </location>
</feature>
<reference evidence="19" key="3">
    <citation type="submission" date="2025-08" db="UniProtKB">
        <authorList>
            <consortium name="Ensembl"/>
        </authorList>
    </citation>
    <scope>IDENTIFICATION</scope>
</reference>
<dbReference type="GO" id="GO:0005154">
    <property type="term" value="F:epidermal growth factor receptor binding"/>
    <property type="evidence" value="ECO:0007669"/>
    <property type="project" value="TreeGrafter"/>
</dbReference>
<evidence type="ECO:0000256" key="12">
    <source>
        <dbReference type="ARBA" id="ARBA00023157"/>
    </source>
</evidence>
<dbReference type="PROSITE" id="PS50026">
    <property type="entry name" value="EGF_3"/>
    <property type="match status" value="1"/>
</dbReference>
<keyword evidence="9 16" id="KW-1133">Transmembrane helix</keyword>
<feature type="domain" description="EGF-like" evidence="18">
    <location>
        <begin position="132"/>
        <end position="172"/>
    </location>
</feature>
<reference evidence="20" key="1">
    <citation type="journal article" date="2014" name="PLoS ONE">
        <title>The genome and linkage map of the northern pike (Esox lucius): conserved synteny revealed between the salmonid sister group and the Neoteleostei.</title>
        <authorList>
            <person name="Rondeau E.B."/>
            <person name="Minkley D.R."/>
            <person name="Leong J.S."/>
            <person name="Messmer A.M."/>
            <person name="Jantzen J.R."/>
            <person name="von Schalburg K.R."/>
            <person name="Lemon C."/>
            <person name="Bird N.H."/>
            <person name="Koop B.F."/>
        </authorList>
    </citation>
    <scope>NUCLEOTIDE SEQUENCE</scope>
</reference>
<feature type="disulfide bond" evidence="14">
    <location>
        <begin position="162"/>
        <end position="171"/>
    </location>
</feature>
<keyword evidence="12 14" id="KW-1015">Disulfide bond</keyword>
<reference evidence="19" key="4">
    <citation type="submission" date="2025-09" db="UniProtKB">
        <authorList>
            <consortium name="Ensembl"/>
        </authorList>
    </citation>
    <scope>IDENTIFICATION</scope>
</reference>
<dbReference type="GO" id="GO:0009611">
    <property type="term" value="P:response to wounding"/>
    <property type="evidence" value="ECO:0007669"/>
    <property type="project" value="Ensembl"/>
</dbReference>
<dbReference type="OrthoDB" id="8780145at2759"/>
<dbReference type="GO" id="GO:0008284">
    <property type="term" value="P:positive regulation of cell population proliferation"/>
    <property type="evidence" value="ECO:0007669"/>
    <property type="project" value="TreeGrafter"/>
</dbReference>
<feature type="chain" id="PRO_5028424508" description="Proheparin-binding EGF-like growth factor" evidence="17">
    <location>
        <begin position="23"/>
        <end position="237"/>
    </location>
</feature>
<keyword evidence="8 17" id="KW-0732">Signal</keyword>
<keyword evidence="10" id="KW-0339">Growth factor</keyword>
<keyword evidence="20" id="KW-1185">Reference proteome</keyword>
<name>A0A3P8ZMS9_ESOLU</name>
<dbReference type="SUPFAM" id="SSF57196">
    <property type="entry name" value="EGF/Laminin"/>
    <property type="match status" value="1"/>
</dbReference>
<evidence type="ECO:0000256" key="9">
    <source>
        <dbReference type="ARBA" id="ARBA00022989"/>
    </source>
</evidence>
<comment type="caution">
    <text evidence="14">Lacks conserved residue(s) required for the propagation of feature annotation.</text>
</comment>
<evidence type="ECO:0000256" key="10">
    <source>
        <dbReference type="ARBA" id="ARBA00023030"/>
    </source>
</evidence>
<dbReference type="GO" id="GO:0070654">
    <property type="term" value="P:sensory epithelium regeneration"/>
    <property type="evidence" value="ECO:0007669"/>
    <property type="project" value="Ensembl"/>
</dbReference>
<dbReference type="KEGG" id="els:105026273"/>
<dbReference type="InParanoid" id="A0A3P8ZMS9"/>
<dbReference type="GO" id="GO:0007173">
    <property type="term" value="P:epidermal growth factor receptor signaling pathway"/>
    <property type="evidence" value="ECO:0007669"/>
    <property type="project" value="TreeGrafter"/>
</dbReference>
<keyword evidence="6" id="KW-0358">Heparin-binding</keyword>
<dbReference type="GeneID" id="105026273"/>
<evidence type="ECO:0000256" key="16">
    <source>
        <dbReference type="SAM" id="Phobius"/>
    </source>
</evidence>
<dbReference type="GO" id="GO:0005886">
    <property type="term" value="C:plasma membrane"/>
    <property type="evidence" value="ECO:0007669"/>
    <property type="project" value="UniProtKB-SubCell"/>
</dbReference>
<protein>
    <recommendedName>
        <fullName evidence="13">Proheparin-binding EGF-like growth factor</fullName>
    </recommendedName>
</protein>
<dbReference type="PANTHER" id="PTHR10740">
    <property type="entry name" value="TRANSFORMING GROWTH FACTOR ALPHA"/>
    <property type="match status" value="1"/>
</dbReference>
<evidence type="ECO:0000256" key="13">
    <source>
        <dbReference type="ARBA" id="ARBA00040098"/>
    </source>
</evidence>
<keyword evidence="7 16" id="KW-0812">Transmembrane</keyword>
<evidence type="ECO:0000256" key="8">
    <source>
        <dbReference type="ARBA" id="ARBA00022729"/>
    </source>
</evidence>
<evidence type="ECO:0000256" key="6">
    <source>
        <dbReference type="ARBA" id="ARBA00022674"/>
    </source>
</evidence>
<dbReference type="Bgee" id="ENSELUG00000006753">
    <property type="expression patterns" value="Expressed in nose and 14 other cell types or tissues"/>
</dbReference>
<keyword evidence="11 16" id="KW-0472">Membrane</keyword>
<feature type="compositionally biased region" description="Basic residues" evidence="15">
    <location>
        <begin position="118"/>
        <end position="130"/>
    </location>
</feature>
<dbReference type="FunFam" id="2.10.25.10:FF:000158">
    <property type="entry name" value="proheparin-binding EGF-like growth factor"/>
    <property type="match status" value="1"/>
</dbReference>
<evidence type="ECO:0000256" key="11">
    <source>
        <dbReference type="ARBA" id="ARBA00023136"/>
    </source>
</evidence>
<dbReference type="GO" id="GO:0060041">
    <property type="term" value="P:retina development in camera-type eye"/>
    <property type="evidence" value="ECO:0007669"/>
    <property type="project" value="Ensembl"/>
</dbReference>
<keyword evidence="3" id="KW-1003">Cell membrane</keyword>
<evidence type="ECO:0000256" key="4">
    <source>
        <dbReference type="ARBA" id="ARBA00022525"/>
    </source>
</evidence>
<dbReference type="GO" id="GO:0008201">
    <property type="term" value="F:heparin binding"/>
    <property type="evidence" value="ECO:0007669"/>
    <property type="project" value="UniProtKB-KW"/>
</dbReference>
<feature type="transmembrane region" description="Helical" evidence="16">
    <location>
        <begin position="191"/>
        <end position="213"/>
    </location>
</feature>
<dbReference type="CTD" id="797938"/>
<dbReference type="Proteomes" id="UP000265140">
    <property type="component" value="Chromosome 4"/>
</dbReference>
<dbReference type="FunCoup" id="A0A3P8ZMS9">
    <property type="interactions" value="740"/>
</dbReference>
<evidence type="ECO:0000256" key="14">
    <source>
        <dbReference type="PROSITE-ProRule" id="PRU00076"/>
    </source>
</evidence>
<dbReference type="GeneTree" id="ENSGT00940000156901"/>
<keyword evidence="4" id="KW-0964">Secreted</keyword>
<evidence type="ECO:0000259" key="18">
    <source>
        <dbReference type="PROSITE" id="PS50026"/>
    </source>
</evidence>
<accession>A0A3P8ZMS9</accession>
<evidence type="ECO:0000256" key="1">
    <source>
        <dbReference type="ARBA" id="ARBA00004239"/>
    </source>
</evidence>
<dbReference type="OMA" id="HAPSCIC"/>
<evidence type="ECO:0000256" key="17">
    <source>
        <dbReference type="SAM" id="SignalP"/>
    </source>
</evidence>
<dbReference type="AlphaFoldDB" id="A0A3P8ZMS9"/>
<dbReference type="PANTHER" id="PTHR10740:SF4">
    <property type="entry name" value="PROHEPARIN-BINDING EGF-LIKE GROWTH FACTOR"/>
    <property type="match status" value="1"/>
</dbReference>
<evidence type="ECO:0000256" key="15">
    <source>
        <dbReference type="SAM" id="MobiDB-lite"/>
    </source>
</evidence>
<comment type="subcellular location">
    <subcellularLocation>
        <location evidence="2">Cell membrane</location>
        <topology evidence="2">Single-pass type I membrane protein</topology>
    </subcellularLocation>
    <subcellularLocation>
        <location evidence="1">Secreted</location>
        <location evidence="1">Extracellular space</location>
    </subcellularLocation>
</comment>
<evidence type="ECO:0000256" key="3">
    <source>
        <dbReference type="ARBA" id="ARBA00022475"/>
    </source>
</evidence>
<dbReference type="Gene3D" id="2.10.25.10">
    <property type="entry name" value="Laminin"/>
    <property type="match status" value="1"/>
</dbReference>
<evidence type="ECO:0000313" key="20">
    <source>
        <dbReference type="Proteomes" id="UP000265140"/>
    </source>
</evidence>
<evidence type="ECO:0000313" key="19">
    <source>
        <dbReference type="Ensembl" id="ENSELUP00000029748.2"/>
    </source>
</evidence>
<dbReference type="GO" id="GO:0008083">
    <property type="term" value="F:growth factor activity"/>
    <property type="evidence" value="ECO:0007669"/>
    <property type="project" value="UniProtKB-KW"/>
</dbReference>
<dbReference type="STRING" id="8010.ENSELUP00000029748"/>